<dbReference type="Pfam" id="PF16197">
    <property type="entry name" value="KAsynt_C_assoc"/>
    <property type="match status" value="1"/>
</dbReference>
<dbReference type="InterPro" id="IPR050091">
    <property type="entry name" value="PKS_NRPS_Biosynth_Enz"/>
</dbReference>
<dbReference type="InterPro" id="IPR020802">
    <property type="entry name" value="TesA-like"/>
</dbReference>
<dbReference type="InterPro" id="IPR032821">
    <property type="entry name" value="PKS_assoc"/>
</dbReference>
<dbReference type="Gene3D" id="3.40.50.720">
    <property type="entry name" value="NAD(P)-binding Rossmann-like Domain"/>
    <property type="match status" value="1"/>
</dbReference>
<dbReference type="InterPro" id="IPR016039">
    <property type="entry name" value="Thiolase-like"/>
</dbReference>
<keyword evidence="10" id="KW-1185">Reference proteome</keyword>
<evidence type="ECO:0000256" key="2">
    <source>
        <dbReference type="ARBA" id="ARBA00004924"/>
    </source>
</evidence>
<comment type="pathway">
    <text evidence="2">Siderophore biosynthesis.</text>
</comment>
<evidence type="ECO:0000256" key="6">
    <source>
        <dbReference type="ARBA" id="ARBA00022679"/>
    </source>
</evidence>
<name>A0ABV0L6Y9_9PSEU</name>
<evidence type="ECO:0000256" key="3">
    <source>
        <dbReference type="ARBA" id="ARBA00022450"/>
    </source>
</evidence>
<dbReference type="SUPFAM" id="SSF53474">
    <property type="entry name" value="alpha/beta-Hydrolases"/>
    <property type="match status" value="1"/>
</dbReference>
<dbReference type="Pfam" id="PF08659">
    <property type="entry name" value="KR"/>
    <property type="match status" value="1"/>
</dbReference>
<dbReference type="PROSITE" id="PS00012">
    <property type="entry name" value="PHOSPHOPANTETHEINE"/>
    <property type="match status" value="3"/>
</dbReference>
<dbReference type="Pfam" id="PF00550">
    <property type="entry name" value="PP-binding"/>
    <property type="match status" value="3"/>
</dbReference>
<dbReference type="InterPro" id="IPR016035">
    <property type="entry name" value="Acyl_Trfase/lysoPLipase"/>
</dbReference>
<organism evidence="9 10">
    <name type="scientific">Amycolatopsis melonis</name>
    <dbReference type="NCBI Taxonomy" id="3156488"/>
    <lineage>
        <taxon>Bacteria</taxon>
        <taxon>Bacillati</taxon>
        <taxon>Actinomycetota</taxon>
        <taxon>Actinomycetes</taxon>
        <taxon>Pseudonocardiales</taxon>
        <taxon>Pseudonocardiaceae</taxon>
        <taxon>Amycolatopsis</taxon>
    </lineage>
</organism>
<dbReference type="SUPFAM" id="SSF53901">
    <property type="entry name" value="Thiolase-like"/>
    <property type="match status" value="1"/>
</dbReference>
<dbReference type="InterPro" id="IPR057326">
    <property type="entry name" value="KR_dom"/>
</dbReference>
<dbReference type="Gene3D" id="3.30.70.3290">
    <property type="match status" value="1"/>
</dbReference>
<dbReference type="InterPro" id="IPR023213">
    <property type="entry name" value="CAT-like_dom_sf"/>
</dbReference>
<dbReference type="Gene3D" id="3.40.47.10">
    <property type="match status" value="1"/>
</dbReference>
<keyword evidence="6" id="KW-0808">Transferase</keyword>
<dbReference type="PROSITE" id="PS52004">
    <property type="entry name" value="KS3_2"/>
    <property type="match status" value="1"/>
</dbReference>
<dbReference type="Gene3D" id="3.30.559.10">
    <property type="entry name" value="Chloramphenicol acetyltransferase-like domain"/>
    <property type="match status" value="2"/>
</dbReference>
<dbReference type="Gene3D" id="1.10.1200.10">
    <property type="entry name" value="ACP-like"/>
    <property type="match status" value="3"/>
</dbReference>
<dbReference type="InterPro" id="IPR013968">
    <property type="entry name" value="PKS_KR"/>
</dbReference>
<dbReference type="Pfam" id="PF00975">
    <property type="entry name" value="Thioesterase"/>
    <property type="match status" value="1"/>
</dbReference>
<dbReference type="InterPro" id="IPR029058">
    <property type="entry name" value="AB_hydrolase_fold"/>
</dbReference>
<dbReference type="InterPro" id="IPR014031">
    <property type="entry name" value="Ketoacyl_synth_C"/>
</dbReference>
<keyword evidence="4" id="KW-0597">Phosphoprotein</keyword>
<dbReference type="RefSeq" id="WP_348947386.1">
    <property type="nucleotide sequence ID" value="NZ_JBDZYD010000001.1"/>
</dbReference>
<dbReference type="CDD" id="cd00833">
    <property type="entry name" value="PKS"/>
    <property type="match status" value="1"/>
</dbReference>
<feature type="domain" description="Carrier" evidence="7">
    <location>
        <begin position="2332"/>
        <end position="2404"/>
    </location>
</feature>
<keyword evidence="3" id="KW-0596">Phosphopantetheine</keyword>
<protein>
    <submittedName>
        <fullName evidence="9">SDR family NAD(P)-dependent oxidoreductase</fullName>
    </submittedName>
</protein>
<comment type="caution">
    <text evidence="9">The sequence shown here is derived from an EMBL/GenBank/DDBJ whole genome shotgun (WGS) entry which is preliminary data.</text>
</comment>
<dbReference type="InterPro" id="IPR001227">
    <property type="entry name" value="Ac_transferase_dom_sf"/>
</dbReference>
<dbReference type="InterPro" id="IPR020806">
    <property type="entry name" value="PKS_PP-bd"/>
</dbReference>
<keyword evidence="5" id="KW-0436">Ligase</keyword>
<dbReference type="SMART" id="SM00822">
    <property type="entry name" value="PKS_KR"/>
    <property type="match status" value="1"/>
</dbReference>
<dbReference type="CDD" id="cd19535">
    <property type="entry name" value="Cyc_NRPS"/>
    <property type="match status" value="1"/>
</dbReference>
<dbReference type="InterPro" id="IPR014043">
    <property type="entry name" value="Acyl_transferase_dom"/>
</dbReference>
<evidence type="ECO:0000259" key="7">
    <source>
        <dbReference type="PROSITE" id="PS50075"/>
    </source>
</evidence>
<dbReference type="SMART" id="SM00825">
    <property type="entry name" value="PKS_KS"/>
    <property type="match status" value="1"/>
</dbReference>
<dbReference type="Proteomes" id="UP001440984">
    <property type="component" value="Unassembled WGS sequence"/>
</dbReference>
<dbReference type="SUPFAM" id="SSF52777">
    <property type="entry name" value="CoA-dependent acyltransferases"/>
    <property type="match status" value="4"/>
</dbReference>
<dbReference type="SUPFAM" id="SSF47336">
    <property type="entry name" value="ACP-like"/>
    <property type="match status" value="3"/>
</dbReference>
<comment type="cofactor">
    <cofactor evidence="1">
        <name>pantetheine 4'-phosphate</name>
        <dbReference type="ChEBI" id="CHEBI:47942"/>
    </cofactor>
</comment>
<dbReference type="InterPro" id="IPR036291">
    <property type="entry name" value="NAD(P)-bd_dom_sf"/>
</dbReference>
<dbReference type="SMART" id="SM00827">
    <property type="entry name" value="PKS_AT"/>
    <property type="match status" value="1"/>
</dbReference>
<dbReference type="SMART" id="SM00823">
    <property type="entry name" value="PKS_PP"/>
    <property type="match status" value="3"/>
</dbReference>
<evidence type="ECO:0000313" key="9">
    <source>
        <dbReference type="EMBL" id="MEQ0558059.1"/>
    </source>
</evidence>
<accession>A0ABV0L6Y9</accession>
<dbReference type="InterPro" id="IPR009081">
    <property type="entry name" value="PP-bd_ACP"/>
</dbReference>
<evidence type="ECO:0000256" key="4">
    <source>
        <dbReference type="ARBA" id="ARBA00022553"/>
    </source>
</evidence>
<dbReference type="InterPro" id="IPR014030">
    <property type="entry name" value="Ketoacyl_synth_N"/>
</dbReference>
<dbReference type="Gene3D" id="3.40.366.10">
    <property type="entry name" value="Malonyl-Coenzyme A Acyl Carrier Protein, domain 2"/>
    <property type="match status" value="1"/>
</dbReference>
<dbReference type="InterPro" id="IPR020841">
    <property type="entry name" value="PKS_Beta-ketoAc_synthase_dom"/>
</dbReference>
<evidence type="ECO:0000259" key="8">
    <source>
        <dbReference type="PROSITE" id="PS52004"/>
    </source>
</evidence>
<gene>
    <name evidence="9" type="ORF">ABJI51_03165</name>
</gene>
<dbReference type="Pfam" id="PF00668">
    <property type="entry name" value="Condensation"/>
    <property type="match status" value="2"/>
</dbReference>
<dbReference type="InterPro" id="IPR036736">
    <property type="entry name" value="ACP-like_sf"/>
</dbReference>
<dbReference type="InterPro" id="IPR006162">
    <property type="entry name" value="Ppantetheine_attach_site"/>
</dbReference>
<dbReference type="SUPFAM" id="SSF51735">
    <property type="entry name" value="NAD(P)-binding Rossmann-fold domains"/>
    <property type="match status" value="2"/>
</dbReference>
<dbReference type="InterPro" id="IPR001242">
    <property type="entry name" value="Condensation_dom"/>
</dbReference>
<dbReference type="SMART" id="SM00824">
    <property type="entry name" value="PKS_TE"/>
    <property type="match status" value="1"/>
</dbReference>
<feature type="domain" description="Carrier" evidence="7">
    <location>
        <begin position="1776"/>
        <end position="1853"/>
    </location>
</feature>
<dbReference type="PROSITE" id="PS50075">
    <property type="entry name" value="CARRIER"/>
    <property type="match status" value="3"/>
</dbReference>
<reference evidence="9 10" key="1">
    <citation type="submission" date="2024-05" db="EMBL/GenBank/DDBJ databases">
        <authorList>
            <person name="Zhao H."/>
            <person name="Xu Y."/>
            <person name="Lin S."/>
            <person name="Spain J.C."/>
            <person name="Zhou N.-Y."/>
        </authorList>
    </citation>
    <scope>NUCLEOTIDE SEQUENCE [LARGE SCALE GENOMIC DNA]</scope>
    <source>
        <strain evidence="9 10">NEAU-NG30</strain>
    </source>
</reference>
<evidence type="ECO:0000313" key="10">
    <source>
        <dbReference type="Proteomes" id="UP001440984"/>
    </source>
</evidence>
<feature type="domain" description="Ketosynthase family 3 (KS3)" evidence="8">
    <location>
        <begin position="2"/>
        <end position="429"/>
    </location>
</feature>
<dbReference type="InterPro" id="IPR001031">
    <property type="entry name" value="Thioesterase"/>
</dbReference>
<evidence type="ECO:0000256" key="5">
    <source>
        <dbReference type="ARBA" id="ARBA00022598"/>
    </source>
</evidence>
<dbReference type="PANTHER" id="PTHR43775">
    <property type="entry name" value="FATTY ACID SYNTHASE"/>
    <property type="match status" value="1"/>
</dbReference>
<proteinExistence type="predicted"/>
<dbReference type="Gene3D" id="3.30.559.30">
    <property type="entry name" value="Nonribosomal peptide synthetase, condensation domain"/>
    <property type="match status" value="2"/>
</dbReference>
<dbReference type="SUPFAM" id="SSF52151">
    <property type="entry name" value="FabD/lysophospholipase-like"/>
    <property type="match status" value="1"/>
</dbReference>
<dbReference type="Pfam" id="PF00698">
    <property type="entry name" value="Acyl_transf_1"/>
    <property type="match status" value="1"/>
</dbReference>
<dbReference type="Gene3D" id="3.40.50.1820">
    <property type="entry name" value="alpha/beta hydrolase"/>
    <property type="match status" value="1"/>
</dbReference>
<dbReference type="SUPFAM" id="SSF55048">
    <property type="entry name" value="Probable ACP-binding domain of malonyl-CoA ACP transacylase"/>
    <property type="match status" value="1"/>
</dbReference>
<dbReference type="InterPro" id="IPR057737">
    <property type="entry name" value="Condensation_MtbB-like"/>
</dbReference>
<evidence type="ECO:0000256" key="1">
    <source>
        <dbReference type="ARBA" id="ARBA00001957"/>
    </source>
</evidence>
<dbReference type="Pfam" id="PF02801">
    <property type="entry name" value="Ketoacyl-synt_C"/>
    <property type="match status" value="1"/>
</dbReference>
<dbReference type="PANTHER" id="PTHR43775:SF37">
    <property type="entry name" value="SI:DKEY-61P9.11"/>
    <property type="match status" value="1"/>
</dbReference>
<dbReference type="Pfam" id="PF00109">
    <property type="entry name" value="ketoacyl-synt"/>
    <property type="match status" value="1"/>
</dbReference>
<dbReference type="EMBL" id="JBDZYD010000001">
    <property type="protein sequence ID" value="MEQ0558059.1"/>
    <property type="molecule type" value="Genomic_DNA"/>
</dbReference>
<sequence>MSEPLAVVGFACRYPGAPDADAFWRLLAEGREALTRFDDAELAARGVPESLRRNPSYLPVGGLIDDQDRFDPAPFGLSGPEAELLDPQQRVFLETAWHALEHAGHAGGRDAGVVGTFAGAALSAYLATNLAHRFDPLGGADPAGSLQLHTGNVADYLPLRTAHRFGFTGPAIAVGATCATSLVAVHVAAQSLLAGECDTALAGGVSLRVPQGRGYLAVPDGPFSADGVTRPYSADARGTVFTQGAGVVVLRRLSDALAAGDHVHAVLLGSAVANDGARRAGFTAPSADGQARTIAEALAVAGVDPAEVSYVEGHGTGTVLGDPIEVQALRRVFGLARTPWCGLGSVKGNIGHADSAAGIAGFLKTVLALSHRTIPASLHSRPVNPELGLDGSPFRIVAETEEWAADGPRRAGVSSFGIGGTNCHVVLEQAPAPKPSTRDDRAQLIVVSAATADACRATARRLADDLPGDLSDAAHTLAAGRKEFPVRAAVAVAPGEDVAAALRTAPVVTAAARAPRIVFGFPGGGAQYAGMAAGLYRDEPVFARAVDELAAFFPAEARNVLLDPAHQGARDPGLGLPALFTASVAMARLLESWGVRPDAVLGHSVGEYAAAVVAGVLSTSDAAALVAERSRLMTGLAGGGMLAVPLGEAEVTRLLARHPGLDLAAVNAVDACAVSGAREDVERLHEELAAEGVRARWVGVDVAAHSRLVEPAMPALRAVTARLSPRPAQIPLITTLTGSDPADPEHWVRHLRGTVRFAEALDTALGEDAVLVQAGPGGMLASLAARRGPSVTTFPRPDEGGDGRAAALDALGRLWTLGADVSPAAPHRPGRRRIPLPGYAFQRERYWVEPAPRVTDEASPSEPLQLPVWRQLPPLPAAAPSVRVVGEGPWADALRRASGDGDPVAVVVEPPGGSGDEMQRLADVVLAYRDLGDLPVLQLTVHGEAVVGTEDVDPVAAGVRGLPRVLGQEADVRWRTLDVSGEPDARAVLAEVADLLAGENAQELALRGGKRWVRQWESWRPGPLGSLPAEPVVVVTGGLGNVGQALAKRLLADGPAHVVLASRNPRPVPGVQVEAVDVTDAAAVAALLRRVVEQHGRIDLLVHAPVVVELATLSEVDEETVRRSLAPKVAGVVALREAVEGLPVRTVLLMSSAAGTIGGFGLGAYVAASRFVDGFAHAMQGSAATWLAVDWDRWRFGTAAERESAAELTMRHALDAPDAIAALLRLAAAEAPPAQVAVSPSELNSRSRALAARTVRASAGGPSVENAAERLVAQLWSETLGREVTSREDDFFALGGHSLLATRVLARLRDEHGITLRLRDLLARPTVAGLAELVGEARAEEAADETSEVVARPSGAPFPLTRVQHAYWVGRSAGYGLGEVACHFYLEHQATGLDIDRYERAWNRVIARHEMLRSVITPDGENLVLPEVPTYRVPVHDVTGEGLEELRERLSRRVAAPDRWPLIEAHVARLPDGEQRVLLSVDVLVCDSASYLVVDRELRALYADPDADLPALSTTFADCVAALEHRRNGREHRRAAEYWRARELPPAPPLPVRESTGRPRFGRRRAVVGRDQWTRLKDRAAAAGVTPTAVLLAAYSDVLAQWSGSDHFCLTLTVFDRPAIHPDVDRIVGEFSSLLLFEADRRGRSGFAARAAAAQARLFDDLDHSAFSGLEVLAEQARRTGRQRNVPVVFTGMLGLDTLGGEPHDTEWLGPVVHGVSQTPQVWLDHQAYERHGELILQWDVAETSLDAAEADRAFAAYVAWLEKLADADWATAEPDEGDPVRDALAAIWGELLDLDPASIAPDTSFLAAGGDSLLAVRMASFLRQRLNVVLAPAEIRAEATLAELAAVVHARSAGGPAPRALATRVGRRLDAGAPFGLLPLQQAYFVGQQGGWELSYDSAHVCTDVALSEVDADRAPAALADALRRVVAHQPMLRARILPDGTQRIQPDAEIRLDVVDLRDGDEGEVLAIRERMGTHGPDPVTGPGLEMRLVLLPGGRGRLFTSFSLLVMDGWSAALFERELLAYVADPNTVLPPLLVDFGDYAAALAEIREGEEWAADRDWWWQRLDSLPAAPEVPLRARPRDVAATLMAARESRLPSPAWEALRAECARRELTPTAVLLAAYAVALAGAAGQSRFLLNSLQANRLPLHPDVDRMIGAFSSTALLGIDLGDGGAFTALARGVQGELTQSLAHNLISGVEVARELARRRGSTRPVAPFVFQSTLGMDTAVGSERPETAGPLGRVDAGDYAQHIRTPQVYFELRVFELVGELVLNVAVVEDLFGAELVDRVFVDVLTRVRELAAGRGWDEHVGLSGTAAVATVEDRGAAQPGAPAGETEQAIARLWADLLGVSEVDRSDDFFALGGDSLLAVRMLGRLPGPSVPPREFLADPTVAGLARALHADDAVAVPLKQGTGTPLFLLHPSGGDVLCYTELTRRLDAPNPVIALTDPGLVDGVGPEGIPEMVRRYLRVIRAHQPHGPYLLGGWSMGGTVGHEVACALRAEGEEVALLLMIDANSPERIVALEGLDAGESEEETRLRYLRSVESFLGFDYGDGLGAEALRRRLEADGLTVDEERFEVFARHLRGLADHHASVLDETVPVLLLRAGVVSPRNSRIGMGVDDSFDEPDLGWRPHVAGELTVEEVDAHHYTILHDPAVTVVAARISAALEKTGL</sequence>
<feature type="domain" description="Carrier" evidence="7">
    <location>
        <begin position="1263"/>
        <end position="1338"/>
    </location>
</feature>
<dbReference type="InterPro" id="IPR016036">
    <property type="entry name" value="Malonyl_transacylase_ACP-bd"/>
</dbReference>